<evidence type="ECO:0000256" key="3">
    <source>
        <dbReference type="ARBA" id="ARBA00022989"/>
    </source>
</evidence>
<proteinExistence type="predicted"/>
<keyword evidence="4 5" id="KW-0472">Membrane</keyword>
<comment type="subcellular location">
    <subcellularLocation>
        <location evidence="1">Membrane</location>
        <topology evidence="1">Multi-pass membrane protein</topology>
    </subcellularLocation>
</comment>
<gene>
    <name evidence="7" type="ORF">GRI38_08030</name>
</gene>
<dbReference type="Pfam" id="PF04138">
    <property type="entry name" value="GtrA_DPMS_TM"/>
    <property type="match status" value="1"/>
</dbReference>
<dbReference type="Proteomes" id="UP000433104">
    <property type="component" value="Unassembled WGS sequence"/>
</dbReference>
<comment type="caution">
    <text evidence="7">The sequence shown here is derived from an EMBL/GenBank/DDBJ whole genome shotgun (WGS) entry which is preliminary data.</text>
</comment>
<evidence type="ECO:0000256" key="5">
    <source>
        <dbReference type="SAM" id="Phobius"/>
    </source>
</evidence>
<dbReference type="EMBL" id="WTYW01000001">
    <property type="protein sequence ID" value="MXO85981.1"/>
    <property type="molecule type" value="Genomic_DNA"/>
</dbReference>
<evidence type="ECO:0000313" key="8">
    <source>
        <dbReference type="Proteomes" id="UP000433104"/>
    </source>
</evidence>
<dbReference type="GO" id="GO:0016020">
    <property type="term" value="C:membrane"/>
    <property type="evidence" value="ECO:0007669"/>
    <property type="project" value="UniProtKB-SubCell"/>
</dbReference>
<feature type="transmembrane region" description="Helical" evidence="5">
    <location>
        <begin position="109"/>
        <end position="132"/>
    </location>
</feature>
<evidence type="ECO:0000313" key="7">
    <source>
        <dbReference type="EMBL" id="MXO85981.1"/>
    </source>
</evidence>
<feature type="domain" description="GtrA/DPMS transmembrane" evidence="6">
    <location>
        <begin position="20"/>
        <end position="132"/>
    </location>
</feature>
<dbReference type="GO" id="GO:0000271">
    <property type="term" value="P:polysaccharide biosynthetic process"/>
    <property type="evidence" value="ECO:0007669"/>
    <property type="project" value="InterPro"/>
</dbReference>
<organism evidence="7 8">
    <name type="scientific">Parapontixanthobacter aurantiacus</name>
    <dbReference type="NCBI Taxonomy" id="1463599"/>
    <lineage>
        <taxon>Bacteria</taxon>
        <taxon>Pseudomonadati</taxon>
        <taxon>Pseudomonadota</taxon>
        <taxon>Alphaproteobacteria</taxon>
        <taxon>Sphingomonadales</taxon>
        <taxon>Erythrobacteraceae</taxon>
        <taxon>Parapontixanthobacter</taxon>
    </lineage>
</organism>
<evidence type="ECO:0000259" key="6">
    <source>
        <dbReference type="Pfam" id="PF04138"/>
    </source>
</evidence>
<protein>
    <recommendedName>
        <fullName evidence="6">GtrA/DPMS transmembrane domain-containing protein</fullName>
    </recommendedName>
</protein>
<dbReference type="InterPro" id="IPR007267">
    <property type="entry name" value="GtrA_DPMS_TM"/>
</dbReference>
<feature type="transmembrane region" description="Helical" evidence="5">
    <location>
        <begin position="49"/>
        <end position="69"/>
    </location>
</feature>
<keyword evidence="3 5" id="KW-1133">Transmembrane helix</keyword>
<accession>A0A844ZBQ9</accession>
<dbReference type="AlphaFoldDB" id="A0A844ZBQ9"/>
<sequence>MRGQGTFANRHGKLIGQLLRFAVSTGFSAAMSFLLPIVLHEFFAVPERIAVAIGFATAYLGNMVLMRVFVFKSRNDWRRDIAAYIVTNGAFRLAEYGAFIALLEYSGLTYVPVLLIVLAASATIKFFAYRWLFAER</sequence>
<feature type="transmembrane region" description="Helical" evidence="5">
    <location>
        <begin position="21"/>
        <end position="43"/>
    </location>
</feature>
<dbReference type="RefSeq" id="WP_160682315.1">
    <property type="nucleotide sequence ID" value="NZ_WTYW01000001.1"/>
</dbReference>
<dbReference type="OrthoDB" id="7433282at2"/>
<evidence type="ECO:0000256" key="1">
    <source>
        <dbReference type="ARBA" id="ARBA00004141"/>
    </source>
</evidence>
<keyword evidence="2 5" id="KW-0812">Transmembrane</keyword>
<reference evidence="7 8" key="1">
    <citation type="submission" date="2019-12" db="EMBL/GenBank/DDBJ databases">
        <title>Genomic-based taxomic classification of the family Erythrobacteraceae.</title>
        <authorList>
            <person name="Xu L."/>
        </authorList>
    </citation>
    <scope>NUCLEOTIDE SEQUENCE [LARGE SCALE GENOMIC DNA]</scope>
    <source>
        <strain evidence="7 8">MCCC 1A09962</strain>
    </source>
</reference>
<evidence type="ECO:0000256" key="2">
    <source>
        <dbReference type="ARBA" id="ARBA00022692"/>
    </source>
</evidence>
<name>A0A844ZBQ9_9SPHN</name>
<feature type="transmembrane region" description="Helical" evidence="5">
    <location>
        <begin position="81"/>
        <end position="103"/>
    </location>
</feature>
<keyword evidence="8" id="KW-1185">Reference proteome</keyword>
<evidence type="ECO:0000256" key="4">
    <source>
        <dbReference type="ARBA" id="ARBA00023136"/>
    </source>
</evidence>